<evidence type="ECO:0008006" key="3">
    <source>
        <dbReference type="Google" id="ProtNLM"/>
    </source>
</evidence>
<name>A0ABQ1X5J7_9BACT</name>
<reference evidence="2" key="1">
    <citation type="journal article" date="2019" name="Int. J. Syst. Evol. Microbiol.">
        <title>The Global Catalogue of Microorganisms (GCM) 10K type strain sequencing project: providing services to taxonomists for standard genome sequencing and annotation.</title>
        <authorList>
            <consortium name="The Broad Institute Genomics Platform"/>
            <consortium name="The Broad Institute Genome Sequencing Center for Infectious Disease"/>
            <person name="Wu L."/>
            <person name="Ma J."/>
        </authorList>
    </citation>
    <scope>NUCLEOTIDE SEQUENCE [LARGE SCALE GENOMIC DNA]</scope>
    <source>
        <strain evidence="2">CGMCC 1.12990</strain>
    </source>
</reference>
<gene>
    <name evidence="1" type="ORF">GCM10011378_41150</name>
</gene>
<proteinExistence type="predicted"/>
<evidence type="ECO:0000313" key="2">
    <source>
        <dbReference type="Proteomes" id="UP000601361"/>
    </source>
</evidence>
<accession>A0ABQ1X5J7</accession>
<dbReference type="EMBL" id="BMGS01000016">
    <property type="protein sequence ID" value="GGG60915.1"/>
    <property type="molecule type" value="Genomic_DNA"/>
</dbReference>
<dbReference type="Proteomes" id="UP000601361">
    <property type="component" value="Unassembled WGS sequence"/>
</dbReference>
<sequence length="89" mass="9797">MLVYTACHVEQLALTIAKGFALPAGCCCAATVSSRGGVVKYTISLHRTADEDTPLFAFSRTLMQVALNEFRRELSLRFPVRSFTPVSTR</sequence>
<comment type="caution">
    <text evidence="1">The sequence shown here is derived from an EMBL/GenBank/DDBJ whole genome shotgun (WGS) entry which is preliminary data.</text>
</comment>
<evidence type="ECO:0000313" key="1">
    <source>
        <dbReference type="EMBL" id="GGG60915.1"/>
    </source>
</evidence>
<keyword evidence="2" id="KW-1185">Reference proteome</keyword>
<organism evidence="1 2">
    <name type="scientific">Hymenobacter glacieicola</name>
    <dbReference type="NCBI Taxonomy" id="1562124"/>
    <lineage>
        <taxon>Bacteria</taxon>
        <taxon>Pseudomonadati</taxon>
        <taxon>Bacteroidota</taxon>
        <taxon>Cytophagia</taxon>
        <taxon>Cytophagales</taxon>
        <taxon>Hymenobacteraceae</taxon>
        <taxon>Hymenobacter</taxon>
    </lineage>
</organism>
<protein>
    <recommendedName>
        <fullName evidence="3">CinA C-terminal domain-containing protein</fullName>
    </recommendedName>
</protein>
<dbReference type="RefSeq" id="WP_188559746.1">
    <property type="nucleotide sequence ID" value="NZ_BMGS01000016.1"/>
</dbReference>